<keyword evidence="3" id="KW-1185">Reference proteome</keyword>
<dbReference type="OrthoDB" id="1467832at2"/>
<dbReference type="Proteomes" id="UP000182510">
    <property type="component" value="Chromosome"/>
</dbReference>
<dbReference type="EMBL" id="CP018153">
    <property type="protein sequence ID" value="APG59128.1"/>
    <property type="molecule type" value="Genomic_DNA"/>
</dbReference>
<keyword evidence="1" id="KW-0812">Transmembrane</keyword>
<keyword evidence="1" id="KW-0472">Membrane</keyword>
<feature type="transmembrane region" description="Helical" evidence="1">
    <location>
        <begin position="43"/>
        <end position="60"/>
    </location>
</feature>
<proteinExistence type="predicted"/>
<dbReference type="RefSeq" id="WP_072551783.1">
    <property type="nucleotide sequence ID" value="NZ_CP018153.1"/>
</dbReference>
<accession>A0A1L3J1Z0</accession>
<keyword evidence="1" id="KW-1133">Transmembrane helix</keyword>
<evidence type="ECO:0000313" key="2">
    <source>
        <dbReference type="EMBL" id="APG59128.1"/>
    </source>
</evidence>
<reference evidence="2 3" key="1">
    <citation type="submission" date="2016-11" db="EMBL/GenBank/DDBJ databases">
        <title>Gramella sp. LPB0144 isolated from marine environment.</title>
        <authorList>
            <person name="Kim E."/>
            <person name="Yi H."/>
        </authorList>
    </citation>
    <scope>NUCLEOTIDE SEQUENCE [LARGE SCALE GENOMIC DNA]</scope>
    <source>
        <strain evidence="2 3">LPB0144</strain>
    </source>
</reference>
<dbReference type="KEGG" id="grl:LPB144_01335"/>
<sequence>MSNYQKQLSEFTRDYFAGATTGIILSTGLGSIAAMFILMNGHGIYEMIQLGIIVVVCMWYNASVLAQLKPKFVFNSLIVSVTVSLVLLILNTF</sequence>
<dbReference type="AlphaFoldDB" id="A0A1L3J1Z0"/>
<feature type="transmembrane region" description="Helical" evidence="1">
    <location>
        <begin position="15"/>
        <end position="37"/>
    </location>
</feature>
<evidence type="ECO:0000313" key="3">
    <source>
        <dbReference type="Proteomes" id="UP000182510"/>
    </source>
</evidence>
<organism evidence="2 3">
    <name type="scientific">Christiangramia salexigens</name>
    <dbReference type="NCBI Taxonomy" id="1913577"/>
    <lineage>
        <taxon>Bacteria</taxon>
        <taxon>Pseudomonadati</taxon>
        <taxon>Bacteroidota</taxon>
        <taxon>Flavobacteriia</taxon>
        <taxon>Flavobacteriales</taxon>
        <taxon>Flavobacteriaceae</taxon>
        <taxon>Christiangramia</taxon>
    </lineage>
</organism>
<dbReference type="STRING" id="1913577.LPB144_01335"/>
<name>A0A1L3J1Z0_9FLAO</name>
<protein>
    <submittedName>
        <fullName evidence="2">Uncharacterized protein</fullName>
    </submittedName>
</protein>
<feature type="transmembrane region" description="Helical" evidence="1">
    <location>
        <begin position="72"/>
        <end position="90"/>
    </location>
</feature>
<gene>
    <name evidence="2" type="ORF">LPB144_01335</name>
</gene>
<evidence type="ECO:0000256" key="1">
    <source>
        <dbReference type="SAM" id="Phobius"/>
    </source>
</evidence>